<evidence type="ECO:0000259" key="27">
    <source>
        <dbReference type="PROSITE" id="PS51059"/>
    </source>
</evidence>
<keyword evidence="31" id="KW-1185">Reference proteome</keyword>
<evidence type="ECO:0000313" key="31">
    <source>
        <dbReference type="Proteomes" id="UP001235939"/>
    </source>
</evidence>
<dbReference type="EMBL" id="CP092881">
    <property type="protein sequence ID" value="UYV80414.1"/>
    <property type="molecule type" value="Genomic_DNA"/>
</dbReference>
<evidence type="ECO:0000256" key="23">
    <source>
        <dbReference type="ARBA" id="ARBA00048241"/>
    </source>
</evidence>
<dbReference type="Gene3D" id="3.90.228.10">
    <property type="match status" value="1"/>
</dbReference>
<dbReference type="Pfam" id="PF00644">
    <property type="entry name" value="PARP"/>
    <property type="match status" value="1"/>
</dbReference>
<comment type="catalytic activity">
    <reaction evidence="24">
        <text>L-tyrosyl-[protein] + NAD(+) = O-(ADP-D-ribosyl)-L-tyrosyl-[protein] + nicotinamide + H(+)</text>
        <dbReference type="Rhea" id="RHEA:58236"/>
        <dbReference type="Rhea" id="RHEA-COMP:10136"/>
        <dbReference type="Rhea" id="RHEA-COMP:15092"/>
        <dbReference type="ChEBI" id="CHEBI:15378"/>
        <dbReference type="ChEBI" id="CHEBI:17154"/>
        <dbReference type="ChEBI" id="CHEBI:46858"/>
        <dbReference type="ChEBI" id="CHEBI:57540"/>
        <dbReference type="ChEBI" id="CHEBI:142557"/>
    </reaction>
    <physiologicalReaction direction="left-to-right" evidence="24">
        <dbReference type="Rhea" id="RHEA:58237"/>
    </physiologicalReaction>
</comment>
<evidence type="ECO:0000256" key="9">
    <source>
        <dbReference type="ARBA" id="ARBA00022676"/>
    </source>
</evidence>
<keyword evidence="16 26" id="KW-0520">NAD</keyword>
<dbReference type="Proteomes" id="UP001235939">
    <property type="component" value="Chromosome 19"/>
</dbReference>
<keyword evidence="6" id="KW-1017">Isopeptide bond</keyword>
<dbReference type="SUPFAM" id="SSF47587">
    <property type="entry name" value="Domain of poly(ADP-ribose) polymerase"/>
    <property type="match status" value="1"/>
</dbReference>
<comment type="catalytic activity">
    <reaction evidence="21">
        <text>L-aspartyl-[protein] + NAD(+) = 4-O-(ADP-D-ribosyl)-L-aspartyl-[protein] + nicotinamide</text>
        <dbReference type="Rhea" id="RHEA:54424"/>
        <dbReference type="Rhea" id="RHEA-COMP:9867"/>
        <dbReference type="Rhea" id="RHEA-COMP:13832"/>
        <dbReference type="ChEBI" id="CHEBI:17154"/>
        <dbReference type="ChEBI" id="CHEBI:29961"/>
        <dbReference type="ChEBI" id="CHEBI:57540"/>
        <dbReference type="ChEBI" id="CHEBI:138102"/>
    </reaction>
    <physiologicalReaction direction="left-to-right" evidence="21">
        <dbReference type="Rhea" id="RHEA:54425"/>
    </physiologicalReaction>
</comment>
<comment type="catalytic activity">
    <reaction evidence="20">
        <text>L-glutamyl-[protein] + NAD(+) = 5-O-(ADP-D-ribosyl)-L-glutamyl-[protein] + nicotinamide</text>
        <dbReference type="Rhea" id="RHEA:58224"/>
        <dbReference type="Rhea" id="RHEA-COMP:10208"/>
        <dbReference type="Rhea" id="RHEA-COMP:15089"/>
        <dbReference type="ChEBI" id="CHEBI:17154"/>
        <dbReference type="ChEBI" id="CHEBI:29973"/>
        <dbReference type="ChEBI" id="CHEBI:57540"/>
        <dbReference type="ChEBI" id="CHEBI:142540"/>
    </reaction>
    <physiologicalReaction direction="left-to-right" evidence="20">
        <dbReference type="Rhea" id="RHEA:58225"/>
    </physiologicalReaction>
</comment>
<evidence type="ECO:0000256" key="6">
    <source>
        <dbReference type="ARBA" id="ARBA00022499"/>
    </source>
</evidence>
<evidence type="ECO:0000256" key="25">
    <source>
        <dbReference type="ARBA" id="ARBA00048575"/>
    </source>
</evidence>
<evidence type="ECO:0000256" key="2">
    <source>
        <dbReference type="ARBA" id="ARBA00004514"/>
    </source>
</evidence>
<keyword evidence="13" id="KW-0013">ADP-ribosylation</keyword>
<sequence length="526" mass="59152">MVKGGAAVDPDSGLEHRAHVLTRGSKDIYSVVLGLVDIVRGTNSFYKLQLLAADSKDRLSFKLECPSSHGVCCTDISTACCGRYWVFRAWGRVGTSIGGNKLEECDSLLDAEMEFKRLYEEKTGNMWADRHNFVKYPNRFYPLDLDYGPNEDEVQPVLRAGHKSKLELAVQNLICLIFDVETMKKAMLEFEIDLKKMPLGKLSKKQIEAAYKVLSELQEEFGYVWLCPSISQSLWQMVKKEEETSETRLVDAANRFYTLIPHDFGLRKPPLIRSPEVIKAKIDMLDSLLEIELAYKMLKETPDGKMDPIDQHYLQLRADISVADCPEMDMIQKYVANTHAATHSSYSLHIQDVFKVSRHTETKRFKPFLKLPNHKLLWHGSRITNFAGILSQGLRIAPPEAPSTGYMFGKGLYFADMVSKSANYCCTSPSNPYGLLMLCRVALGSMYELKAANYIEKLPAAKHSTKGLGKTVPDPSMAITLESGVEVPLGTGIEADVGRSSLLYNEYPFLSHHNLVKLVFTLKPLT</sequence>
<evidence type="ECO:0000256" key="18">
    <source>
        <dbReference type="ARBA" id="ARBA00023163"/>
    </source>
</evidence>
<evidence type="ECO:0000256" key="4">
    <source>
        <dbReference type="ARBA" id="ARBA00022454"/>
    </source>
</evidence>
<keyword evidence="10 26" id="KW-0808">Transferase</keyword>
<protein>
    <recommendedName>
        <fullName evidence="26">Poly [ADP-ribose] polymerase</fullName>
        <shortName evidence="26">PARP</shortName>
        <ecNumber evidence="26">2.4.2.-</ecNumber>
    </recommendedName>
</protein>
<proteinExistence type="predicted"/>
<keyword evidence="14" id="KW-0391">Immunity</keyword>
<dbReference type="PROSITE" id="PS51060">
    <property type="entry name" value="PARP_ALPHA_HD"/>
    <property type="match status" value="1"/>
</dbReference>
<evidence type="ECO:0000256" key="12">
    <source>
        <dbReference type="ARBA" id="ARBA00022737"/>
    </source>
</evidence>
<accession>A0ABY6LGX0</accession>
<evidence type="ECO:0000259" key="29">
    <source>
        <dbReference type="PROSITE" id="PS51977"/>
    </source>
</evidence>
<dbReference type="SMART" id="SM00773">
    <property type="entry name" value="WGR"/>
    <property type="match status" value="1"/>
</dbReference>
<feature type="domain" description="PARP catalytic" evidence="27">
    <location>
        <begin position="307"/>
        <end position="526"/>
    </location>
</feature>
<feature type="domain" description="WGR" evidence="29">
    <location>
        <begin position="17"/>
        <end position="140"/>
    </location>
</feature>
<keyword evidence="15" id="KW-0805">Transcription regulation</keyword>
<dbReference type="EC" id="2.4.2.-" evidence="26"/>
<dbReference type="PROSITE" id="PS51977">
    <property type="entry name" value="WGR"/>
    <property type="match status" value="1"/>
</dbReference>
<evidence type="ECO:0000256" key="16">
    <source>
        <dbReference type="ARBA" id="ARBA00023027"/>
    </source>
</evidence>
<feature type="domain" description="PARP alpha-helical" evidence="28">
    <location>
        <begin position="163"/>
        <end position="299"/>
    </location>
</feature>
<evidence type="ECO:0000256" key="5">
    <source>
        <dbReference type="ARBA" id="ARBA00022490"/>
    </source>
</evidence>
<evidence type="ECO:0000259" key="28">
    <source>
        <dbReference type="PROSITE" id="PS51060"/>
    </source>
</evidence>
<dbReference type="PROSITE" id="PS51059">
    <property type="entry name" value="PARP_CATALYTIC"/>
    <property type="match status" value="1"/>
</dbReference>
<evidence type="ECO:0000256" key="10">
    <source>
        <dbReference type="ARBA" id="ARBA00022679"/>
    </source>
</evidence>
<dbReference type="PANTHER" id="PTHR10459:SF112">
    <property type="entry name" value="POLY [ADP-RIBOSE] POLYMERASE 1"/>
    <property type="match status" value="1"/>
</dbReference>
<organism evidence="30 31">
    <name type="scientific">Cordylochernes scorpioides</name>
    <dbReference type="NCBI Taxonomy" id="51811"/>
    <lineage>
        <taxon>Eukaryota</taxon>
        <taxon>Metazoa</taxon>
        <taxon>Ecdysozoa</taxon>
        <taxon>Arthropoda</taxon>
        <taxon>Chelicerata</taxon>
        <taxon>Arachnida</taxon>
        <taxon>Pseudoscorpiones</taxon>
        <taxon>Cheliferoidea</taxon>
        <taxon>Chernetidae</taxon>
        <taxon>Cordylochernes</taxon>
    </lineage>
</organism>
<dbReference type="InterPro" id="IPR008893">
    <property type="entry name" value="WGR_domain"/>
</dbReference>
<evidence type="ECO:0000256" key="1">
    <source>
        <dbReference type="ARBA" id="ARBA00004286"/>
    </source>
</evidence>
<keyword evidence="5" id="KW-0963">Cytoplasm</keyword>
<gene>
    <name evidence="30" type="ORF">LAZ67_19000139</name>
</gene>
<dbReference type="InterPro" id="IPR004102">
    <property type="entry name" value="Poly(ADP-ribose)pol_reg_dom"/>
</dbReference>
<dbReference type="Pfam" id="PF05406">
    <property type="entry name" value="WGR"/>
    <property type="match status" value="1"/>
</dbReference>
<keyword evidence="19" id="KW-0539">Nucleus</keyword>
<keyword evidence="9 26" id="KW-0328">Glycosyltransferase</keyword>
<evidence type="ECO:0000256" key="26">
    <source>
        <dbReference type="RuleBase" id="RU362114"/>
    </source>
</evidence>
<evidence type="ECO:0000256" key="24">
    <source>
        <dbReference type="ARBA" id="ARBA00048339"/>
    </source>
</evidence>
<dbReference type="SUPFAM" id="SSF56399">
    <property type="entry name" value="ADP-ribosylation"/>
    <property type="match status" value="1"/>
</dbReference>
<comment type="catalytic activity">
    <reaction evidence="25">
        <text>L-seryl-[protein] + NAD(+) = O-(ADP-D-ribosyl)-L-seryl-[protein] + nicotinamide + H(+)</text>
        <dbReference type="Rhea" id="RHEA:58232"/>
        <dbReference type="Rhea" id="RHEA-COMP:9863"/>
        <dbReference type="Rhea" id="RHEA-COMP:15091"/>
        <dbReference type="ChEBI" id="CHEBI:15378"/>
        <dbReference type="ChEBI" id="CHEBI:17154"/>
        <dbReference type="ChEBI" id="CHEBI:29999"/>
        <dbReference type="ChEBI" id="CHEBI:57540"/>
        <dbReference type="ChEBI" id="CHEBI:142556"/>
    </reaction>
    <physiologicalReaction direction="left-to-right" evidence="25">
        <dbReference type="Rhea" id="RHEA:58233"/>
    </physiologicalReaction>
</comment>
<evidence type="ECO:0000256" key="20">
    <source>
        <dbReference type="ARBA" id="ARBA00024159"/>
    </source>
</evidence>
<evidence type="ECO:0000256" key="17">
    <source>
        <dbReference type="ARBA" id="ARBA00023125"/>
    </source>
</evidence>
<dbReference type="SUPFAM" id="SSF142921">
    <property type="entry name" value="WGR domain-like"/>
    <property type="match status" value="1"/>
</dbReference>
<dbReference type="InterPro" id="IPR050800">
    <property type="entry name" value="ARTD/PARP"/>
</dbReference>
<reference evidence="30 31" key="1">
    <citation type="submission" date="2022-01" db="EMBL/GenBank/DDBJ databases">
        <title>A chromosomal length assembly of Cordylochernes scorpioides.</title>
        <authorList>
            <person name="Zeh D."/>
            <person name="Zeh J."/>
        </authorList>
    </citation>
    <scope>NUCLEOTIDE SEQUENCE [LARGE SCALE GENOMIC DNA]</scope>
    <source>
        <strain evidence="30">IN4F17</strain>
        <tissue evidence="30">Whole Body</tissue>
    </source>
</reference>
<evidence type="ECO:0000256" key="22">
    <source>
        <dbReference type="ARBA" id="ARBA00033987"/>
    </source>
</evidence>
<dbReference type="CDD" id="cd01437">
    <property type="entry name" value="parp_like"/>
    <property type="match status" value="1"/>
</dbReference>
<name>A0ABY6LGX0_9ARAC</name>
<keyword evidence="8" id="KW-0399">Innate immunity</keyword>
<dbReference type="Gene3D" id="1.20.142.10">
    <property type="entry name" value="Poly(ADP-ribose) polymerase, regulatory domain"/>
    <property type="match status" value="1"/>
</dbReference>
<evidence type="ECO:0000313" key="30">
    <source>
        <dbReference type="EMBL" id="UYV80414.1"/>
    </source>
</evidence>
<keyword evidence="11" id="KW-0548">Nucleotidyltransferase</keyword>
<dbReference type="InterPro" id="IPR036616">
    <property type="entry name" value="Poly(ADP-ribose)pol_reg_dom_sf"/>
</dbReference>
<evidence type="ECO:0000256" key="15">
    <source>
        <dbReference type="ARBA" id="ARBA00023015"/>
    </source>
</evidence>
<evidence type="ECO:0000256" key="13">
    <source>
        <dbReference type="ARBA" id="ARBA00022765"/>
    </source>
</evidence>
<keyword evidence="7" id="KW-0021">Allosteric enzyme</keyword>
<evidence type="ECO:0000256" key="14">
    <source>
        <dbReference type="ARBA" id="ARBA00022859"/>
    </source>
</evidence>
<evidence type="ECO:0000256" key="7">
    <source>
        <dbReference type="ARBA" id="ARBA00022533"/>
    </source>
</evidence>
<keyword evidence="17" id="KW-0238">DNA-binding</keyword>
<keyword evidence="12" id="KW-0677">Repeat</keyword>
<dbReference type="InterPro" id="IPR036930">
    <property type="entry name" value="WGR_dom_sf"/>
</dbReference>
<evidence type="ECO:0000256" key="8">
    <source>
        <dbReference type="ARBA" id="ARBA00022588"/>
    </source>
</evidence>
<comment type="subcellular location">
    <subcellularLocation>
        <location evidence="1">Chromosome</location>
    </subcellularLocation>
    <subcellularLocation>
        <location evidence="2">Cytoplasm</location>
        <location evidence="2">Cytosol</location>
    </subcellularLocation>
    <subcellularLocation>
        <location evidence="3">Nucleus</location>
        <location evidence="3">Nucleolus</location>
    </subcellularLocation>
</comment>
<evidence type="ECO:0000256" key="21">
    <source>
        <dbReference type="ARBA" id="ARBA00024164"/>
    </source>
</evidence>
<evidence type="ECO:0000256" key="3">
    <source>
        <dbReference type="ARBA" id="ARBA00004604"/>
    </source>
</evidence>
<evidence type="ECO:0000256" key="19">
    <source>
        <dbReference type="ARBA" id="ARBA00023242"/>
    </source>
</evidence>
<comment type="catalytic activity">
    <reaction evidence="22">
        <text>NAD(+) + (ADP-D-ribosyl)n-acceptor = nicotinamide + (ADP-D-ribosyl)n+1-acceptor + H(+).</text>
        <dbReference type="EC" id="2.4.2.30"/>
    </reaction>
</comment>
<dbReference type="PANTHER" id="PTHR10459">
    <property type="entry name" value="DNA LIGASE"/>
    <property type="match status" value="1"/>
</dbReference>
<keyword evidence="18" id="KW-0804">Transcription</keyword>
<dbReference type="Pfam" id="PF02877">
    <property type="entry name" value="PARP_reg"/>
    <property type="match status" value="1"/>
</dbReference>
<dbReference type="InterPro" id="IPR012317">
    <property type="entry name" value="Poly(ADP-ribose)pol_cat_dom"/>
</dbReference>
<comment type="catalytic activity">
    <reaction evidence="23">
        <text>L-histidyl-[protein] + NAD(+) = N(tele)-(ADP-D-ribosyl)-L-histidyl-[protein] + nicotinamide + H(+)</text>
        <dbReference type="Rhea" id="RHEA:72071"/>
        <dbReference type="Rhea" id="RHEA-COMP:9745"/>
        <dbReference type="Rhea" id="RHEA-COMP:18085"/>
        <dbReference type="ChEBI" id="CHEBI:15378"/>
        <dbReference type="ChEBI" id="CHEBI:17154"/>
        <dbReference type="ChEBI" id="CHEBI:29979"/>
        <dbReference type="ChEBI" id="CHEBI:57540"/>
        <dbReference type="ChEBI" id="CHEBI:191398"/>
    </reaction>
    <physiologicalReaction direction="left-to-right" evidence="23">
        <dbReference type="Rhea" id="RHEA:72072"/>
    </physiologicalReaction>
</comment>
<keyword evidence="4" id="KW-0158">Chromosome</keyword>
<dbReference type="CDD" id="cd08001">
    <property type="entry name" value="WGR_PARP1_like"/>
    <property type="match status" value="1"/>
</dbReference>
<evidence type="ECO:0000256" key="11">
    <source>
        <dbReference type="ARBA" id="ARBA00022695"/>
    </source>
</evidence>